<sequence length="148" mass="16031">MFSGLIRGDALIARGTTHALAFGEMCGHQRAIGETPWATVPVSHHTEWCFNPGWVHTGFISSKMLSQPLGLDVLVEIKTDKFGNPTDPNFTKSPYGREDAVPKGPSAGKPSDLLPGGTLRVKLARTTRLGGDVPRLHSVNLSDQMRSR</sequence>
<organism evidence="2 5">
    <name type="scientific">Puccinia graminis f. sp. tritici</name>
    <dbReference type="NCBI Taxonomy" id="56615"/>
    <lineage>
        <taxon>Eukaryota</taxon>
        <taxon>Fungi</taxon>
        <taxon>Dikarya</taxon>
        <taxon>Basidiomycota</taxon>
        <taxon>Pucciniomycotina</taxon>
        <taxon>Pucciniomycetes</taxon>
        <taxon>Pucciniales</taxon>
        <taxon>Pucciniaceae</taxon>
        <taxon>Puccinia</taxon>
    </lineage>
</organism>
<evidence type="ECO:0000313" key="5">
    <source>
        <dbReference type="Proteomes" id="UP000325313"/>
    </source>
</evidence>
<reference evidence="4 5" key="1">
    <citation type="submission" date="2019-05" db="EMBL/GenBank/DDBJ databases">
        <title>Emergence of the Ug99 lineage of the wheat stem rust pathogen through somatic hybridization.</title>
        <authorList>
            <person name="Li F."/>
            <person name="Upadhyaya N.M."/>
            <person name="Sperschneider J."/>
            <person name="Matny O."/>
            <person name="Nguyen-Phuc H."/>
            <person name="Mago R."/>
            <person name="Raley C."/>
            <person name="Miller M.E."/>
            <person name="Silverstein K.A.T."/>
            <person name="Henningsen E."/>
            <person name="Hirsch C.D."/>
            <person name="Visser B."/>
            <person name="Pretorius Z.A."/>
            <person name="Steffenson B.J."/>
            <person name="Schwessinger B."/>
            <person name="Dodds P.N."/>
            <person name="Figueroa M."/>
        </authorList>
    </citation>
    <scope>NUCLEOTIDE SEQUENCE [LARGE SCALE GENOMIC DNA]</scope>
    <source>
        <strain evidence="3">21-0</strain>
        <strain evidence="2 5">Ug99</strain>
    </source>
</reference>
<dbReference type="Proteomes" id="UP000324748">
    <property type="component" value="Unassembled WGS sequence"/>
</dbReference>
<comment type="caution">
    <text evidence="2">The sequence shown here is derived from an EMBL/GenBank/DDBJ whole genome shotgun (WGS) entry which is preliminary data.</text>
</comment>
<evidence type="ECO:0000313" key="3">
    <source>
        <dbReference type="EMBL" id="KAA1104211.1"/>
    </source>
</evidence>
<dbReference type="EMBL" id="VDEP01000505">
    <property type="protein sequence ID" value="KAA1068713.1"/>
    <property type="molecule type" value="Genomic_DNA"/>
</dbReference>
<gene>
    <name evidence="3" type="ORF">PGT21_014960</name>
    <name evidence="2" type="ORF">PGTUg99_036521</name>
</gene>
<dbReference type="Proteomes" id="UP000325313">
    <property type="component" value="Unassembled WGS sequence"/>
</dbReference>
<evidence type="ECO:0000313" key="4">
    <source>
        <dbReference type="Proteomes" id="UP000324748"/>
    </source>
</evidence>
<accession>A0A5B0LXW0</accession>
<dbReference type="EMBL" id="VSWC01000041">
    <property type="protein sequence ID" value="KAA1104211.1"/>
    <property type="molecule type" value="Genomic_DNA"/>
</dbReference>
<feature type="region of interest" description="Disordered" evidence="1">
    <location>
        <begin position="83"/>
        <end position="116"/>
    </location>
</feature>
<proteinExistence type="predicted"/>
<protein>
    <submittedName>
        <fullName evidence="2">Uncharacterized protein</fullName>
    </submittedName>
</protein>
<name>A0A5B0LXW0_PUCGR</name>
<evidence type="ECO:0000313" key="2">
    <source>
        <dbReference type="EMBL" id="KAA1068713.1"/>
    </source>
</evidence>
<evidence type="ECO:0000256" key="1">
    <source>
        <dbReference type="SAM" id="MobiDB-lite"/>
    </source>
</evidence>
<keyword evidence="4" id="KW-1185">Reference proteome</keyword>
<dbReference type="AlphaFoldDB" id="A0A5B0LXW0"/>